<dbReference type="InterPro" id="IPR038717">
    <property type="entry name" value="Tc1-like_DDE_dom"/>
</dbReference>
<comment type="caution">
    <text evidence="3">The sequence shown here is derived from an EMBL/GenBank/DDBJ whole genome shotgun (WGS) entry which is preliminary data.</text>
</comment>
<feature type="domain" description="Tc1-like transposase DDE" evidence="2">
    <location>
        <begin position="85"/>
        <end position="175"/>
    </location>
</feature>
<evidence type="ECO:0000259" key="2">
    <source>
        <dbReference type="Pfam" id="PF13358"/>
    </source>
</evidence>
<proteinExistence type="predicted"/>
<dbReference type="PANTHER" id="PTHR46060:SF1">
    <property type="entry name" value="MARINER MOS1 TRANSPOSASE-LIKE PROTEIN"/>
    <property type="match status" value="1"/>
</dbReference>
<feature type="region of interest" description="Disordered" evidence="1">
    <location>
        <begin position="55"/>
        <end position="80"/>
    </location>
</feature>
<protein>
    <recommendedName>
        <fullName evidence="2">Tc1-like transposase DDE domain-containing protein</fullName>
    </recommendedName>
</protein>
<keyword evidence="4" id="KW-1185">Reference proteome</keyword>
<gene>
    <name evidence="3" type="ORF">ANN_09758</name>
</gene>
<evidence type="ECO:0000313" key="4">
    <source>
        <dbReference type="Proteomes" id="UP001148838"/>
    </source>
</evidence>
<evidence type="ECO:0000313" key="3">
    <source>
        <dbReference type="EMBL" id="KAJ4447750.1"/>
    </source>
</evidence>
<dbReference type="Proteomes" id="UP001148838">
    <property type="component" value="Unassembled WGS sequence"/>
</dbReference>
<sequence>MRPVSAKFVPRLLTDDQRENRVRLCRDLKSEVQNDPNFLKRIVTGDESWCYGYDPESKQASSQWKTPNSPRPKKAQFVPPGQTVNQHFYLDVLRRLRESVRRKRPEMRRNGNWLLHHDNAPAHTALTVRQFLTNNNMVLVPHPPYSPDLTPSDFFLFPRMKKCLKGKRFSDVDDVKENKLTALNSILPQEFQHYFQQWQKRWDNYMSKPSQMREDSIISVNGIAPNPIHYSYRLVPYSISSGFTFYSPQLSHFSGLKSDSYVSRISTLQVSNPARPYGSRRLHGSSYEGGKEINELEREDYRVAMLSCTAFFAVPPRNTADLR</sequence>
<dbReference type="Gene3D" id="3.30.420.10">
    <property type="entry name" value="Ribonuclease H-like superfamily/Ribonuclease H"/>
    <property type="match status" value="1"/>
</dbReference>
<dbReference type="Pfam" id="PF13358">
    <property type="entry name" value="DDE_3"/>
    <property type="match status" value="1"/>
</dbReference>
<feature type="compositionally biased region" description="Polar residues" evidence="1">
    <location>
        <begin position="58"/>
        <end position="68"/>
    </location>
</feature>
<dbReference type="InterPro" id="IPR036397">
    <property type="entry name" value="RNaseH_sf"/>
</dbReference>
<accession>A0ABQ8TQU2</accession>
<dbReference type="PANTHER" id="PTHR46060">
    <property type="entry name" value="MARINER MOS1 TRANSPOSASE-LIKE PROTEIN"/>
    <property type="match status" value="1"/>
</dbReference>
<dbReference type="EMBL" id="JAJSOF020000005">
    <property type="protein sequence ID" value="KAJ4447750.1"/>
    <property type="molecule type" value="Genomic_DNA"/>
</dbReference>
<reference evidence="3 4" key="1">
    <citation type="journal article" date="2022" name="Allergy">
        <title>Genome assembly and annotation of Periplaneta americana reveal a comprehensive cockroach allergen profile.</title>
        <authorList>
            <person name="Wang L."/>
            <person name="Xiong Q."/>
            <person name="Saelim N."/>
            <person name="Wang L."/>
            <person name="Nong W."/>
            <person name="Wan A.T."/>
            <person name="Shi M."/>
            <person name="Liu X."/>
            <person name="Cao Q."/>
            <person name="Hui J.H.L."/>
            <person name="Sookrung N."/>
            <person name="Leung T.F."/>
            <person name="Tungtrongchitr A."/>
            <person name="Tsui S.K.W."/>
        </authorList>
    </citation>
    <scope>NUCLEOTIDE SEQUENCE [LARGE SCALE GENOMIC DNA]</scope>
    <source>
        <strain evidence="3">PWHHKU_190912</strain>
    </source>
</reference>
<name>A0ABQ8TQU2_PERAM</name>
<evidence type="ECO:0000256" key="1">
    <source>
        <dbReference type="SAM" id="MobiDB-lite"/>
    </source>
</evidence>
<dbReference type="InterPro" id="IPR052709">
    <property type="entry name" value="Transposase-MT_Hybrid"/>
</dbReference>
<organism evidence="3 4">
    <name type="scientific">Periplaneta americana</name>
    <name type="common">American cockroach</name>
    <name type="synonym">Blatta americana</name>
    <dbReference type="NCBI Taxonomy" id="6978"/>
    <lineage>
        <taxon>Eukaryota</taxon>
        <taxon>Metazoa</taxon>
        <taxon>Ecdysozoa</taxon>
        <taxon>Arthropoda</taxon>
        <taxon>Hexapoda</taxon>
        <taxon>Insecta</taxon>
        <taxon>Pterygota</taxon>
        <taxon>Neoptera</taxon>
        <taxon>Polyneoptera</taxon>
        <taxon>Dictyoptera</taxon>
        <taxon>Blattodea</taxon>
        <taxon>Blattoidea</taxon>
        <taxon>Blattidae</taxon>
        <taxon>Blattinae</taxon>
        <taxon>Periplaneta</taxon>
    </lineage>
</organism>